<evidence type="ECO:0000313" key="3">
    <source>
        <dbReference type="Proteomes" id="UP000240429"/>
    </source>
</evidence>
<dbReference type="EMBL" id="PYBJ01000044">
    <property type="protein sequence ID" value="PSM37244.1"/>
    <property type="molecule type" value="Genomic_DNA"/>
</dbReference>
<keyword evidence="3" id="KW-1185">Reference proteome</keyword>
<accession>A0A2P8PTD6</accession>
<feature type="region of interest" description="Disordered" evidence="1">
    <location>
        <begin position="19"/>
        <end position="53"/>
    </location>
</feature>
<evidence type="ECO:0000256" key="1">
    <source>
        <dbReference type="SAM" id="MobiDB-lite"/>
    </source>
</evidence>
<comment type="caution">
    <text evidence="2">The sequence shown here is derived from an EMBL/GenBank/DDBJ whole genome shotgun (WGS) entry which is preliminary data.</text>
</comment>
<name>A0A2P8PTD6_9ACTN</name>
<organism evidence="2 3">
    <name type="scientific">Streptomyces dioscori</name>
    <dbReference type="NCBI Taxonomy" id="2109333"/>
    <lineage>
        <taxon>Bacteria</taxon>
        <taxon>Bacillati</taxon>
        <taxon>Actinomycetota</taxon>
        <taxon>Actinomycetes</taxon>
        <taxon>Kitasatosporales</taxon>
        <taxon>Streptomycetaceae</taxon>
        <taxon>Streptomyces</taxon>
        <taxon>Streptomyces aurantiacus group</taxon>
    </lineage>
</organism>
<gene>
    <name evidence="2" type="ORF">C6Y14_42965</name>
</gene>
<protein>
    <submittedName>
        <fullName evidence="2">Uncharacterized protein</fullName>
    </submittedName>
</protein>
<feature type="compositionally biased region" description="Basic and acidic residues" evidence="1">
    <location>
        <begin position="29"/>
        <end position="51"/>
    </location>
</feature>
<dbReference type="AlphaFoldDB" id="A0A2P8PTD6"/>
<proteinExistence type="predicted"/>
<dbReference type="Proteomes" id="UP000240429">
    <property type="component" value="Unassembled WGS sequence"/>
</dbReference>
<reference evidence="2 3" key="1">
    <citation type="submission" date="2018-03" db="EMBL/GenBank/DDBJ databases">
        <title>Streptomyces dioscori sp. nov., a novel endophytic actinobacterium isolated from bulbil of Dioscorea bulbifera L.</title>
        <authorList>
            <person name="Zhikuan W."/>
        </authorList>
    </citation>
    <scope>NUCLEOTIDE SEQUENCE [LARGE SCALE GENOMIC DNA]</scope>
    <source>
        <strain evidence="2 3">A217</strain>
    </source>
</reference>
<sequence>MFWARLQCRAQCADPLQHFAAGDYQPRPEPVDQHRQGQHGRHADQDTDRRQLQVGGLARRTQVFIRTTCLFATQLAAAAFQPAGDRRRAAPRRV</sequence>
<evidence type="ECO:0000313" key="2">
    <source>
        <dbReference type="EMBL" id="PSM37244.1"/>
    </source>
</evidence>